<dbReference type="EMBL" id="CP121196">
    <property type="protein sequence ID" value="XBH15407.1"/>
    <property type="molecule type" value="Genomic_DNA"/>
</dbReference>
<keyword evidence="2" id="KW-1133">Transmembrane helix</keyword>
<gene>
    <name evidence="3" type="ORF">P8935_12590</name>
</gene>
<dbReference type="AlphaFoldDB" id="A0AAU7DE46"/>
<protein>
    <recommendedName>
        <fullName evidence="4">Type II secretion system protein GspC N-terminal domain-containing protein</fullName>
    </recommendedName>
</protein>
<accession>A0AAU7DE46</accession>
<sequence>MAIPLGTENKRQVYIAIALGVVILCAGGYELSNYFSSSPAATAPARPNTATTTTRRSSGTTRQANSAGPQAQHVASNNIDPALHFDKLQQSEDVVYAGTGRNIFSAESAPVAIPKPIAPARPGVNTATVSVPQIPRPPAIDLKYFGYSQSSDKSMRAFLVHGEDIFMARTGDVVDHRYKVVTIMPASVQITDLGYNNTQTLPLSAN</sequence>
<proteinExistence type="predicted"/>
<organism evidence="3">
    <name type="scientific">Telmatobacter sp. DSM 110680</name>
    <dbReference type="NCBI Taxonomy" id="3036704"/>
    <lineage>
        <taxon>Bacteria</taxon>
        <taxon>Pseudomonadati</taxon>
        <taxon>Acidobacteriota</taxon>
        <taxon>Terriglobia</taxon>
        <taxon>Terriglobales</taxon>
        <taxon>Acidobacteriaceae</taxon>
        <taxon>Telmatobacter</taxon>
    </lineage>
</organism>
<reference evidence="3" key="1">
    <citation type="submission" date="2023-03" db="EMBL/GenBank/DDBJ databases">
        <title>Edaphobacter sp.</title>
        <authorList>
            <person name="Huber K.J."/>
            <person name="Papendorf J."/>
            <person name="Pilke C."/>
            <person name="Bunk B."/>
            <person name="Sproeer C."/>
            <person name="Pester M."/>
        </authorList>
    </citation>
    <scope>NUCLEOTIDE SEQUENCE</scope>
    <source>
        <strain evidence="3">DSM 110680</strain>
    </source>
</reference>
<feature type="transmembrane region" description="Helical" evidence="2">
    <location>
        <begin position="12"/>
        <end position="29"/>
    </location>
</feature>
<feature type="compositionally biased region" description="Low complexity" evidence="1">
    <location>
        <begin position="37"/>
        <end position="62"/>
    </location>
</feature>
<evidence type="ECO:0008006" key="4">
    <source>
        <dbReference type="Google" id="ProtNLM"/>
    </source>
</evidence>
<keyword evidence="2" id="KW-0472">Membrane</keyword>
<evidence type="ECO:0000313" key="3">
    <source>
        <dbReference type="EMBL" id="XBH15407.1"/>
    </source>
</evidence>
<dbReference type="RefSeq" id="WP_348260640.1">
    <property type="nucleotide sequence ID" value="NZ_CP121196.1"/>
</dbReference>
<evidence type="ECO:0000256" key="1">
    <source>
        <dbReference type="SAM" id="MobiDB-lite"/>
    </source>
</evidence>
<evidence type="ECO:0000256" key="2">
    <source>
        <dbReference type="SAM" id="Phobius"/>
    </source>
</evidence>
<name>A0AAU7DE46_9BACT</name>
<keyword evidence="2" id="KW-0812">Transmembrane</keyword>
<feature type="region of interest" description="Disordered" evidence="1">
    <location>
        <begin position="37"/>
        <end position="72"/>
    </location>
</feature>
<feature type="compositionally biased region" description="Polar residues" evidence="1">
    <location>
        <begin position="63"/>
        <end position="72"/>
    </location>
</feature>